<accession>A0A176YKQ9</accession>
<reference evidence="1 2" key="1">
    <citation type="submission" date="2016-03" db="EMBL/GenBank/DDBJ databases">
        <title>Draft Genome Sequence of the Strain BR 10245 (Bradyrhizobium sp.) isolated from nodules of Centrolobium paraense.</title>
        <authorList>
            <person name="Simoes-Araujo J.L.Sr."/>
            <person name="Barauna A.C."/>
            <person name="Silva K."/>
            <person name="Zilli J.E."/>
        </authorList>
    </citation>
    <scope>NUCLEOTIDE SEQUENCE [LARGE SCALE GENOMIC DNA]</scope>
    <source>
        <strain evidence="1 2">BR 10245</strain>
    </source>
</reference>
<dbReference type="InterPro" id="IPR008183">
    <property type="entry name" value="Aldose_1/G6P_1-epimerase"/>
</dbReference>
<comment type="caution">
    <text evidence="1">The sequence shown here is derived from an EMBL/GenBank/DDBJ whole genome shotgun (WGS) entry which is preliminary data.</text>
</comment>
<evidence type="ECO:0000313" key="2">
    <source>
        <dbReference type="Proteomes" id="UP000076959"/>
    </source>
</evidence>
<dbReference type="SUPFAM" id="SSF74650">
    <property type="entry name" value="Galactose mutarotase-like"/>
    <property type="match status" value="1"/>
</dbReference>
<sequence length="304" mass="33144">MNATRQLMAGAARLGFSAAVGGRITLLRLCSCDRDDVARNVLRPFPTGIGPAHLLHWPKGGIYPLVPYSNRIKDGVLLFQGKRYELPPHPDARPHTLHGHAHRMVWETISLTQSHVTMRHVHAAGAEWPWPFSATLDIDLEPTRAFLALSLRNEGQTPMPGGIGLHPYFQHDPDDRVAFDAPIDWPVTSDYRATLPQNRSAPASAGPFPPGEVTLYRSGWRGLCVIDRTNGDRIEMRADPIFSHFVLHRPADARHLCAEPVSHVADGFNLFADGHGGTGTVVLEPGDALKGSVTISLIAAGAND</sequence>
<keyword evidence="2" id="KW-1185">Reference proteome</keyword>
<proteinExistence type="predicted"/>
<dbReference type="GO" id="GO:0030246">
    <property type="term" value="F:carbohydrate binding"/>
    <property type="evidence" value="ECO:0007669"/>
    <property type="project" value="InterPro"/>
</dbReference>
<organism evidence="1 2">
    <name type="scientific">Bradyrhizobium centrolobii</name>
    <dbReference type="NCBI Taxonomy" id="1505087"/>
    <lineage>
        <taxon>Bacteria</taxon>
        <taxon>Pseudomonadati</taxon>
        <taxon>Pseudomonadota</taxon>
        <taxon>Alphaproteobacteria</taxon>
        <taxon>Hyphomicrobiales</taxon>
        <taxon>Nitrobacteraceae</taxon>
        <taxon>Bradyrhizobium</taxon>
    </lineage>
</organism>
<dbReference type="InterPro" id="IPR011013">
    <property type="entry name" value="Gal_mutarotase_sf_dom"/>
</dbReference>
<gene>
    <name evidence="1" type="ORF">AYJ54_17950</name>
</gene>
<dbReference type="GO" id="GO:0005975">
    <property type="term" value="P:carbohydrate metabolic process"/>
    <property type="evidence" value="ECO:0007669"/>
    <property type="project" value="InterPro"/>
</dbReference>
<dbReference type="Pfam" id="PF01263">
    <property type="entry name" value="Aldose_epim"/>
    <property type="match status" value="1"/>
</dbReference>
<dbReference type="EMBL" id="LUUB01000070">
    <property type="protein sequence ID" value="OAF07211.1"/>
    <property type="molecule type" value="Genomic_DNA"/>
</dbReference>
<dbReference type="Proteomes" id="UP000076959">
    <property type="component" value="Unassembled WGS sequence"/>
</dbReference>
<dbReference type="STRING" id="1505087.AYJ54_17950"/>
<dbReference type="InterPro" id="IPR014718">
    <property type="entry name" value="GH-type_carb-bd"/>
</dbReference>
<protein>
    <recommendedName>
        <fullName evidence="3">Aldose epimerase</fullName>
    </recommendedName>
</protein>
<evidence type="ECO:0008006" key="3">
    <source>
        <dbReference type="Google" id="ProtNLM"/>
    </source>
</evidence>
<dbReference type="AlphaFoldDB" id="A0A176YKQ9"/>
<dbReference type="Gene3D" id="2.70.98.10">
    <property type="match status" value="1"/>
</dbReference>
<evidence type="ECO:0000313" key="1">
    <source>
        <dbReference type="EMBL" id="OAF07211.1"/>
    </source>
</evidence>
<dbReference type="GO" id="GO:0016853">
    <property type="term" value="F:isomerase activity"/>
    <property type="evidence" value="ECO:0007669"/>
    <property type="project" value="InterPro"/>
</dbReference>
<name>A0A176YKQ9_9BRAD</name>